<dbReference type="PANTHER" id="PTHR43133">
    <property type="entry name" value="RNA POLYMERASE ECF-TYPE SIGMA FACTO"/>
    <property type="match status" value="1"/>
</dbReference>
<dbReference type="Pfam" id="PF08281">
    <property type="entry name" value="Sigma70_r4_2"/>
    <property type="match status" value="1"/>
</dbReference>
<evidence type="ECO:0000256" key="1">
    <source>
        <dbReference type="ARBA" id="ARBA00010641"/>
    </source>
</evidence>
<dbReference type="InterPro" id="IPR007627">
    <property type="entry name" value="RNA_pol_sigma70_r2"/>
</dbReference>
<accession>A0ABV9GNF9</accession>
<proteinExistence type="inferred from homology"/>
<keyword evidence="4 6" id="KW-0238">DNA-binding</keyword>
<evidence type="ECO:0000313" key="9">
    <source>
        <dbReference type="EMBL" id="MFC4619498.1"/>
    </source>
</evidence>
<dbReference type="InterPro" id="IPR013249">
    <property type="entry name" value="RNA_pol_sigma70_r4_t2"/>
</dbReference>
<feature type="domain" description="RNA polymerase sigma-70 region 2" evidence="7">
    <location>
        <begin position="33"/>
        <end position="99"/>
    </location>
</feature>
<gene>
    <name evidence="9" type="ORF">ACFO4N_12320</name>
</gene>
<dbReference type="RefSeq" id="WP_376846595.1">
    <property type="nucleotide sequence ID" value="NZ_JBHSFW010000009.1"/>
</dbReference>
<dbReference type="PROSITE" id="PS01063">
    <property type="entry name" value="SIGMA70_ECF"/>
    <property type="match status" value="1"/>
</dbReference>
<dbReference type="Pfam" id="PF04542">
    <property type="entry name" value="Sigma70_r2"/>
    <property type="match status" value="1"/>
</dbReference>
<dbReference type="Gene3D" id="1.10.1740.10">
    <property type="match status" value="1"/>
</dbReference>
<dbReference type="InterPro" id="IPR013324">
    <property type="entry name" value="RNA_pol_sigma_r3/r4-like"/>
</dbReference>
<dbReference type="SUPFAM" id="SSF88946">
    <property type="entry name" value="Sigma2 domain of RNA polymerase sigma factors"/>
    <property type="match status" value="1"/>
</dbReference>
<evidence type="ECO:0000256" key="3">
    <source>
        <dbReference type="ARBA" id="ARBA00023082"/>
    </source>
</evidence>
<evidence type="ECO:0000259" key="8">
    <source>
        <dbReference type="Pfam" id="PF08281"/>
    </source>
</evidence>
<comment type="similarity">
    <text evidence="1 6">Belongs to the sigma-70 factor family. ECF subfamily.</text>
</comment>
<evidence type="ECO:0000256" key="5">
    <source>
        <dbReference type="ARBA" id="ARBA00023163"/>
    </source>
</evidence>
<evidence type="ECO:0000259" key="7">
    <source>
        <dbReference type="Pfam" id="PF04542"/>
    </source>
</evidence>
<keyword evidence="10" id="KW-1185">Reference proteome</keyword>
<keyword evidence="2 6" id="KW-0805">Transcription regulation</keyword>
<sequence>MTLRTEMAADEKNTNADLVELAKQGDREAFGELVRRHRAQVYGYARQIARESYMAEDIVQEALLRAFLHLGNLADASRFGPWLRRIIQNQAYTLLAHRSNTHEASFTEWLPQKDWGRLDHVLNHLSRGNDAALSWEEEPEERLMRKELLGTIIHLLKCLSRREREIFEAHFFKQLPPPEIARLFETTPANVYQVISRSRQKLVQENVRFQIGQYLQERKDWGRMGKKILRHPDAYTGTNNSWTSAAGGMFGLLEYTDAGLSFAEVMGLTGLAFRLNVVNKDVHIAGPTMYNFAEIFSNGLKNIGYTSRVIYNNLISDQMPVNFNLLPEAEKMDKARLKRKAHITLPKAVDFVHQAIDQGKSVVSWDLVLPEFGLIYGYDDNKKVFDVRDNQGNDTQVGFDRLGRGTVQDLFVLTVGEKTEVCRKPMLQAALSTIIDHYRGKEEPEPGCTNGLAAYDAWIQALRSEHVEPIGNAYTVAVTHDARKFASQFLEQLLDDPILTNEEKGWIKEAKEHYDAVCEPLAELKRMFPFPDGGDPNDAVQAERAIRQLSSAKESEGKAVLLLEKLKVSLDSRVEDAHVHR</sequence>
<dbReference type="InterPro" id="IPR013325">
    <property type="entry name" value="RNA_pol_sigma_r2"/>
</dbReference>
<dbReference type="PANTHER" id="PTHR43133:SF8">
    <property type="entry name" value="RNA POLYMERASE SIGMA FACTOR HI_1459-RELATED"/>
    <property type="match status" value="1"/>
</dbReference>
<dbReference type="EMBL" id="JBHSFW010000009">
    <property type="protein sequence ID" value="MFC4619498.1"/>
    <property type="molecule type" value="Genomic_DNA"/>
</dbReference>
<protein>
    <recommendedName>
        <fullName evidence="6">RNA polymerase sigma factor</fullName>
    </recommendedName>
</protein>
<dbReference type="NCBIfam" id="TIGR02937">
    <property type="entry name" value="sigma70-ECF"/>
    <property type="match status" value="1"/>
</dbReference>
<comment type="caution">
    <text evidence="9">The sequence shown here is derived from an EMBL/GenBank/DDBJ whole genome shotgun (WGS) entry which is preliminary data.</text>
</comment>
<name>A0ABV9GNF9_9BACL</name>
<evidence type="ECO:0000256" key="6">
    <source>
        <dbReference type="RuleBase" id="RU000716"/>
    </source>
</evidence>
<reference evidence="10" key="1">
    <citation type="journal article" date="2019" name="Int. J. Syst. Evol. Microbiol.">
        <title>The Global Catalogue of Microorganisms (GCM) 10K type strain sequencing project: providing services to taxonomists for standard genome sequencing and annotation.</title>
        <authorList>
            <consortium name="The Broad Institute Genomics Platform"/>
            <consortium name="The Broad Institute Genome Sequencing Center for Infectious Disease"/>
            <person name="Wu L."/>
            <person name="Ma J."/>
        </authorList>
    </citation>
    <scope>NUCLEOTIDE SEQUENCE [LARGE SCALE GENOMIC DNA]</scope>
    <source>
        <strain evidence="10">CGMCC 1.16306</strain>
    </source>
</reference>
<dbReference type="InterPro" id="IPR039425">
    <property type="entry name" value="RNA_pol_sigma-70-like"/>
</dbReference>
<evidence type="ECO:0000313" key="10">
    <source>
        <dbReference type="Proteomes" id="UP001596022"/>
    </source>
</evidence>
<dbReference type="Proteomes" id="UP001596022">
    <property type="component" value="Unassembled WGS sequence"/>
</dbReference>
<evidence type="ECO:0000256" key="2">
    <source>
        <dbReference type="ARBA" id="ARBA00023015"/>
    </source>
</evidence>
<dbReference type="InterPro" id="IPR000838">
    <property type="entry name" value="RNA_pol_sigma70_ECF_CS"/>
</dbReference>
<feature type="domain" description="RNA polymerase sigma factor 70 region 4 type 2" evidence="8">
    <location>
        <begin position="152"/>
        <end position="202"/>
    </location>
</feature>
<keyword evidence="3 6" id="KW-0731">Sigma factor</keyword>
<dbReference type="InterPro" id="IPR036388">
    <property type="entry name" value="WH-like_DNA-bd_sf"/>
</dbReference>
<evidence type="ECO:0000256" key="4">
    <source>
        <dbReference type="ARBA" id="ARBA00023125"/>
    </source>
</evidence>
<dbReference type="InterPro" id="IPR014284">
    <property type="entry name" value="RNA_pol_sigma-70_dom"/>
</dbReference>
<keyword evidence="5 6" id="KW-0804">Transcription</keyword>
<organism evidence="9 10">
    <name type="scientific">Camelliibacillus cellulosilyticus</name>
    <dbReference type="NCBI Taxonomy" id="2174486"/>
    <lineage>
        <taxon>Bacteria</taxon>
        <taxon>Bacillati</taxon>
        <taxon>Bacillota</taxon>
        <taxon>Bacilli</taxon>
        <taxon>Bacillales</taxon>
        <taxon>Sporolactobacillaceae</taxon>
        <taxon>Camelliibacillus</taxon>
    </lineage>
</organism>
<dbReference type="Gene3D" id="1.10.10.10">
    <property type="entry name" value="Winged helix-like DNA-binding domain superfamily/Winged helix DNA-binding domain"/>
    <property type="match status" value="1"/>
</dbReference>
<dbReference type="SUPFAM" id="SSF88659">
    <property type="entry name" value="Sigma3 and sigma4 domains of RNA polymerase sigma factors"/>
    <property type="match status" value="1"/>
</dbReference>
<dbReference type="CDD" id="cd06171">
    <property type="entry name" value="Sigma70_r4"/>
    <property type="match status" value="1"/>
</dbReference>